<dbReference type="Proteomes" id="UP000192727">
    <property type="component" value="Chromosome"/>
</dbReference>
<dbReference type="GO" id="GO:0005886">
    <property type="term" value="C:plasma membrane"/>
    <property type="evidence" value="ECO:0007669"/>
    <property type="project" value="UniProtKB-SubCell"/>
</dbReference>
<dbReference type="EMBL" id="CP020557">
    <property type="protein sequence ID" value="ARF68108.1"/>
    <property type="molecule type" value="Genomic_DNA"/>
</dbReference>
<dbReference type="Pfam" id="PF00672">
    <property type="entry name" value="HAMP"/>
    <property type="match status" value="1"/>
</dbReference>
<keyword evidence="5" id="KW-1133">Transmembrane helix</keyword>
<dbReference type="SMART" id="SM00283">
    <property type="entry name" value="MA"/>
    <property type="match status" value="1"/>
</dbReference>
<dbReference type="PANTHER" id="PTHR32089">
    <property type="entry name" value="METHYL-ACCEPTING CHEMOTAXIS PROTEIN MCPB"/>
    <property type="match status" value="1"/>
</dbReference>
<proteinExistence type="inferred from homology"/>
<dbReference type="Pfam" id="PF00015">
    <property type="entry name" value="MCPsignal"/>
    <property type="match status" value="1"/>
</dbReference>
<comment type="similarity">
    <text evidence="8">Belongs to the methyl-accepting chemotaxis (MCP) protein family.</text>
</comment>
<evidence type="ECO:0000313" key="10">
    <source>
        <dbReference type="Proteomes" id="UP000192727"/>
    </source>
</evidence>
<dbReference type="CDD" id="cd12912">
    <property type="entry name" value="PDC2_MCP_like"/>
    <property type="match status" value="1"/>
</dbReference>
<organism evidence="9 10">
    <name type="scientific">Paenibacillus larvae subsp. pulvifaciens</name>
    <dbReference type="NCBI Taxonomy" id="1477"/>
    <lineage>
        <taxon>Bacteria</taxon>
        <taxon>Bacillati</taxon>
        <taxon>Bacillota</taxon>
        <taxon>Bacilli</taxon>
        <taxon>Bacillales</taxon>
        <taxon>Paenibacillaceae</taxon>
        <taxon>Paenibacillus</taxon>
    </lineage>
</organism>
<dbReference type="CDD" id="cd11386">
    <property type="entry name" value="MCP_signal"/>
    <property type="match status" value="1"/>
</dbReference>
<evidence type="ECO:0000256" key="6">
    <source>
        <dbReference type="ARBA" id="ARBA00023136"/>
    </source>
</evidence>
<keyword evidence="6" id="KW-0472">Membrane</keyword>
<reference evidence="9 10" key="1">
    <citation type="submission" date="2017-03" db="EMBL/GenBank/DDBJ databases">
        <title>Paenibacillus larvae genome sequencing.</title>
        <authorList>
            <person name="Dingman D.W."/>
        </authorList>
    </citation>
    <scope>NUCLEOTIDE SEQUENCE [LARGE SCALE GENOMIC DNA]</scope>
    <source>
        <strain evidence="9 10">SAG 10367</strain>
    </source>
</reference>
<protein>
    <submittedName>
        <fullName evidence="9">Chemotaxis protein</fullName>
    </submittedName>
</protein>
<dbReference type="CDD" id="cd06225">
    <property type="entry name" value="HAMP"/>
    <property type="match status" value="1"/>
</dbReference>
<dbReference type="SUPFAM" id="SSF103190">
    <property type="entry name" value="Sensory domain-like"/>
    <property type="match status" value="1"/>
</dbReference>
<dbReference type="SMART" id="SM00304">
    <property type="entry name" value="HAMP"/>
    <property type="match status" value="1"/>
</dbReference>
<keyword evidence="2" id="KW-1003">Cell membrane</keyword>
<dbReference type="PROSITE" id="PS50111">
    <property type="entry name" value="CHEMOTAXIS_TRANSDUC_2"/>
    <property type="match status" value="1"/>
</dbReference>
<dbReference type="CDD" id="cd12913">
    <property type="entry name" value="PDC1_MCP_like"/>
    <property type="match status" value="1"/>
</dbReference>
<evidence type="ECO:0000256" key="5">
    <source>
        <dbReference type="ARBA" id="ARBA00022989"/>
    </source>
</evidence>
<dbReference type="Pfam" id="PF02743">
    <property type="entry name" value="dCache_1"/>
    <property type="match status" value="1"/>
</dbReference>
<accession>A0A1U9YMQ3</accession>
<dbReference type="InterPro" id="IPR004089">
    <property type="entry name" value="MCPsignal_dom"/>
</dbReference>
<evidence type="ECO:0000313" key="9">
    <source>
        <dbReference type="EMBL" id="ARF68108.1"/>
    </source>
</evidence>
<dbReference type="InterPro" id="IPR029151">
    <property type="entry name" value="Sensor-like_sf"/>
</dbReference>
<dbReference type="GO" id="GO:0006935">
    <property type="term" value="P:chemotaxis"/>
    <property type="evidence" value="ECO:0007669"/>
    <property type="project" value="UniProtKB-KW"/>
</dbReference>
<name>A0A1U9YMQ3_9BACL</name>
<evidence type="ECO:0000256" key="7">
    <source>
        <dbReference type="ARBA" id="ARBA00023224"/>
    </source>
</evidence>
<evidence type="ECO:0000256" key="3">
    <source>
        <dbReference type="ARBA" id="ARBA00022500"/>
    </source>
</evidence>
<dbReference type="PROSITE" id="PS50885">
    <property type="entry name" value="HAMP"/>
    <property type="match status" value="1"/>
</dbReference>
<dbReference type="Gene3D" id="6.10.340.10">
    <property type="match status" value="1"/>
</dbReference>
<comment type="subcellular location">
    <subcellularLocation>
        <location evidence="1">Cell membrane</location>
        <topology evidence="1">Multi-pass membrane protein</topology>
    </subcellularLocation>
</comment>
<sequence>MVLSFYLVGGEIKTLSTKKRKWRHSIKIKLIVTFMVISLVPMITLSLITQNFTKTSAENGELENVQNLAKVIAENIDAWFQKRISFIEETIKKHPEFKKGDKNQILSVLNTIGEVDNEVEVYSYTDRNGVNTSTTGQVSDVNDRNYYKKIKETKKPAVSDFLYDKNTGTPIVVIAAPLMDGEELIGTIHSEVNTNTLMNLMKDIKVKESGFGYLLSANGTYVTHKEKEQIGKNITDVLNPDALEKFQNEVLKQDKGLVTYLSNEHEDRVALYSLIPTANWKLVILANEDEVLAPVNKMIRINTLLVITAGALILLISIVMGRFAVKPLLSLSATINRAAQGDLTPRLQVKTKDEVGQIAEDMNQMLGAMSQIIGQVHQASEQVAASSEELTAISAESVEAHKHVTKAVEQVVQGSETQLQSAEQSSTAMEEMAGGIQRIAESSSTVSDTMARTAQETKRGNEAVQKAVGQMRSIHQSVKTTSSELHTLGEHTQQIDEIITAITAIAKQTQLLSLNASIEAARAGEAGRGFAVVAEEVKKLAEQSATSAQHIAGLVGQIQSATKKAITTMNQGVSEVEKGSSLIDTAGAVFEEISAAVEVISDQVREVSAATEQMSASSEEVSASMQEVVQISQNSFGSTQSISAASEEQLASMEEISASSRALSEMAQELQETLSKFKV</sequence>
<evidence type="ECO:0000256" key="2">
    <source>
        <dbReference type="ARBA" id="ARBA00022475"/>
    </source>
</evidence>
<dbReference type="SUPFAM" id="SSF58104">
    <property type="entry name" value="Methyl-accepting chemotaxis protein (MCP) signaling domain"/>
    <property type="match status" value="1"/>
</dbReference>
<keyword evidence="3" id="KW-0145">Chemotaxis</keyword>
<evidence type="ECO:0000256" key="8">
    <source>
        <dbReference type="ARBA" id="ARBA00029447"/>
    </source>
</evidence>
<dbReference type="AlphaFoldDB" id="A0A1U9YMQ3"/>
<dbReference type="GO" id="GO:0007165">
    <property type="term" value="P:signal transduction"/>
    <property type="evidence" value="ECO:0007669"/>
    <property type="project" value="UniProtKB-KW"/>
</dbReference>
<gene>
    <name evidence="9" type="ORF">B7C51_10105</name>
</gene>
<keyword evidence="7" id="KW-0807">Transducer</keyword>
<evidence type="ECO:0000256" key="4">
    <source>
        <dbReference type="ARBA" id="ARBA00022692"/>
    </source>
</evidence>
<evidence type="ECO:0000256" key="1">
    <source>
        <dbReference type="ARBA" id="ARBA00004651"/>
    </source>
</evidence>
<dbReference type="Gene3D" id="1.10.287.950">
    <property type="entry name" value="Methyl-accepting chemotaxis protein"/>
    <property type="match status" value="1"/>
</dbReference>
<keyword evidence="4" id="KW-0812">Transmembrane</keyword>
<dbReference type="InterPro" id="IPR003660">
    <property type="entry name" value="HAMP_dom"/>
</dbReference>
<dbReference type="Gene3D" id="3.30.450.20">
    <property type="entry name" value="PAS domain"/>
    <property type="match status" value="1"/>
</dbReference>
<dbReference type="PANTHER" id="PTHR32089:SF112">
    <property type="entry name" value="LYSOZYME-LIKE PROTEIN-RELATED"/>
    <property type="match status" value="1"/>
</dbReference>
<dbReference type="InterPro" id="IPR033479">
    <property type="entry name" value="dCache_1"/>
</dbReference>